<evidence type="ECO:0000256" key="4">
    <source>
        <dbReference type="ARBA" id="ARBA00022605"/>
    </source>
</evidence>
<evidence type="ECO:0000313" key="9">
    <source>
        <dbReference type="EMBL" id="MFC7324602.1"/>
    </source>
</evidence>
<comment type="catalytic activity">
    <reaction evidence="7">
        <text>L-histidinol phosphate + H2O = L-histidinol + phosphate</text>
        <dbReference type="Rhea" id="RHEA:14465"/>
        <dbReference type="ChEBI" id="CHEBI:15377"/>
        <dbReference type="ChEBI" id="CHEBI:43474"/>
        <dbReference type="ChEBI" id="CHEBI:57699"/>
        <dbReference type="ChEBI" id="CHEBI:57980"/>
        <dbReference type="EC" id="3.1.3.15"/>
    </reaction>
</comment>
<dbReference type="PANTHER" id="PTHR21039">
    <property type="entry name" value="HISTIDINOL PHOSPHATASE-RELATED"/>
    <property type="match status" value="1"/>
</dbReference>
<dbReference type="InterPro" id="IPR010140">
    <property type="entry name" value="Histidinol_P_phosphatase_HisJ"/>
</dbReference>
<evidence type="ECO:0000256" key="2">
    <source>
        <dbReference type="ARBA" id="ARBA00009152"/>
    </source>
</evidence>
<dbReference type="InterPro" id="IPR004013">
    <property type="entry name" value="PHP_dom"/>
</dbReference>
<keyword evidence="5" id="KW-0378">Hydrolase</keyword>
<protein>
    <recommendedName>
        <fullName evidence="3">histidinol-phosphatase</fullName>
        <ecNumber evidence="3">3.1.3.15</ecNumber>
    </recommendedName>
</protein>
<evidence type="ECO:0000256" key="1">
    <source>
        <dbReference type="ARBA" id="ARBA00004970"/>
    </source>
</evidence>
<dbReference type="GO" id="GO:0000105">
    <property type="term" value="P:L-histidine biosynthetic process"/>
    <property type="evidence" value="ECO:0007669"/>
    <property type="project" value="UniProtKB-KW"/>
</dbReference>
<keyword evidence="4" id="KW-0028">Amino-acid biosynthesis</keyword>
<evidence type="ECO:0000256" key="6">
    <source>
        <dbReference type="ARBA" id="ARBA00023102"/>
    </source>
</evidence>
<reference evidence="9 10" key="1">
    <citation type="journal article" date="2019" name="Int. J. Syst. Evol. Microbiol.">
        <title>The Global Catalogue of Microorganisms (GCM) 10K type strain sequencing project: providing services to taxonomists for standard genome sequencing and annotation.</title>
        <authorList>
            <consortium name="The Broad Institute Genomics Platform"/>
            <consortium name="The Broad Institute Genome Sequencing Center for Infectious Disease"/>
            <person name="Wu L."/>
            <person name="Ma J."/>
        </authorList>
    </citation>
    <scope>NUCLEOTIDE SEQUENCE [LARGE SCALE GENOMIC DNA]</scope>
    <source>
        <strain evidence="9 10">CGMCC 1.12554</strain>
    </source>
</reference>
<comment type="pathway">
    <text evidence="1">Amino-acid biosynthesis; L-histidine biosynthesis; L-histidine from 5-phospho-alpha-D-ribose 1-diphosphate: step 8/9.</text>
</comment>
<evidence type="ECO:0000256" key="5">
    <source>
        <dbReference type="ARBA" id="ARBA00022801"/>
    </source>
</evidence>
<dbReference type="RefSeq" id="WP_256409006.1">
    <property type="nucleotide sequence ID" value="NZ_JANHDN010000004.1"/>
</dbReference>
<evidence type="ECO:0000259" key="8">
    <source>
        <dbReference type="Pfam" id="PF02811"/>
    </source>
</evidence>
<keyword evidence="6" id="KW-0368">Histidine biosynthesis</keyword>
<dbReference type="GO" id="GO:0004401">
    <property type="term" value="F:histidinol-phosphatase activity"/>
    <property type="evidence" value="ECO:0007669"/>
    <property type="project" value="UniProtKB-EC"/>
</dbReference>
<comment type="similarity">
    <text evidence="2">Belongs to the PHP hydrolase family. HisK subfamily.</text>
</comment>
<keyword evidence="10" id="KW-1185">Reference proteome</keyword>
<accession>A0ABD6AKR0</accession>
<organism evidence="9 10">
    <name type="scientific">Halorubrum rutilum</name>
    <dbReference type="NCBI Taxonomy" id="1364933"/>
    <lineage>
        <taxon>Archaea</taxon>
        <taxon>Methanobacteriati</taxon>
        <taxon>Methanobacteriota</taxon>
        <taxon>Stenosarchaea group</taxon>
        <taxon>Halobacteria</taxon>
        <taxon>Halobacteriales</taxon>
        <taxon>Haloferacaceae</taxon>
        <taxon>Halorubrum</taxon>
    </lineage>
</organism>
<dbReference type="SUPFAM" id="SSF89550">
    <property type="entry name" value="PHP domain-like"/>
    <property type="match status" value="1"/>
</dbReference>
<comment type="caution">
    <text evidence="9">The sequence shown here is derived from an EMBL/GenBank/DDBJ whole genome shotgun (WGS) entry which is preliminary data.</text>
</comment>
<dbReference type="Pfam" id="PF02811">
    <property type="entry name" value="PHP"/>
    <property type="match status" value="1"/>
</dbReference>
<name>A0ABD6AKR0_9EURY</name>
<dbReference type="InterPro" id="IPR016195">
    <property type="entry name" value="Pol/histidinol_Pase-like"/>
</dbReference>
<evidence type="ECO:0000313" key="10">
    <source>
        <dbReference type="Proteomes" id="UP001596545"/>
    </source>
</evidence>
<dbReference type="EC" id="3.1.3.15" evidence="3"/>
<proteinExistence type="inferred from homology"/>
<dbReference type="EMBL" id="JBHTBL010000005">
    <property type="protein sequence ID" value="MFC7324602.1"/>
    <property type="molecule type" value="Genomic_DNA"/>
</dbReference>
<feature type="domain" description="PHP" evidence="8">
    <location>
        <begin position="3"/>
        <end position="193"/>
    </location>
</feature>
<dbReference type="PANTHER" id="PTHR21039:SF0">
    <property type="entry name" value="HISTIDINOL-PHOSPHATASE"/>
    <property type="match status" value="1"/>
</dbReference>
<dbReference type="Proteomes" id="UP001596545">
    <property type="component" value="Unassembled WGS sequence"/>
</dbReference>
<dbReference type="AlphaFoldDB" id="A0ABD6AKR0"/>
<gene>
    <name evidence="9" type="ORF">ACFQMF_08420</name>
</gene>
<evidence type="ECO:0000256" key="7">
    <source>
        <dbReference type="ARBA" id="ARBA00049158"/>
    </source>
</evidence>
<sequence length="261" mass="28791">MYDLHAHTNYSDGAFLRWMVEAAADAGLDGIGFADHCNVSPEAGARRYRRALGFNLDLTYERRRTAIEEVRADADIDVFDAVEMDYDPAHEAAIADFLDEAGFDYAVGSVHELDGANVHARSHFADKPAAERRTLVDRYFEELVSLIDSELFAVAAHPDLIERNPHLRGFATEDHYAAVADAFRDSRTVPEINAGRLLDDYGEFHPAPAFLNRLVDAGVPVTVGTDSHEPDEIAPRAREIEAELDRRGLDPVGIDGLADGD</sequence>
<evidence type="ECO:0000256" key="3">
    <source>
        <dbReference type="ARBA" id="ARBA00013085"/>
    </source>
</evidence>
<dbReference type="Gene3D" id="3.20.20.140">
    <property type="entry name" value="Metal-dependent hydrolases"/>
    <property type="match status" value="1"/>
</dbReference>